<gene>
    <name evidence="6" type="ORF">F0145_16800</name>
</gene>
<feature type="signal peptide" evidence="4">
    <location>
        <begin position="1"/>
        <end position="21"/>
    </location>
</feature>
<evidence type="ECO:0000259" key="5">
    <source>
        <dbReference type="SMART" id="SM00421"/>
    </source>
</evidence>
<dbReference type="PANTHER" id="PTHR43547:SF2">
    <property type="entry name" value="HYBRID SIGNAL TRANSDUCTION HISTIDINE KINASE C"/>
    <property type="match status" value="1"/>
</dbReference>
<dbReference type="GO" id="GO:0000155">
    <property type="term" value="F:phosphorelay sensor kinase activity"/>
    <property type="evidence" value="ECO:0007669"/>
    <property type="project" value="TreeGrafter"/>
</dbReference>
<dbReference type="GO" id="GO:0003677">
    <property type="term" value="F:DNA binding"/>
    <property type="evidence" value="ECO:0007669"/>
    <property type="project" value="InterPro"/>
</dbReference>
<feature type="domain" description="HTH luxR-type" evidence="5">
    <location>
        <begin position="904"/>
        <end position="961"/>
    </location>
</feature>
<evidence type="ECO:0000256" key="1">
    <source>
        <dbReference type="ARBA" id="ARBA00022553"/>
    </source>
</evidence>
<reference evidence="6 7" key="1">
    <citation type="submission" date="2019-09" db="EMBL/GenBank/DDBJ databases">
        <title>Genome sequence and assembly of Adhaeribacter sp.</title>
        <authorList>
            <person name="Chhetri G."/>
        </authorList>
    </citation>
    <scope>NUCLEOTIDE SEQUENCE [LARGE SCALE GENOMIC DNA]</scope>
    <source>
        <strain evidence="6 7">DK36</strain>
    </source>
</reference>
<dbReference type="PANTHER" id="PTHR43547">
    <property type="entry name" value="TWO-COMPONENT HISTIDINE KINASE"/>
    <property type="match status" value="1"/>
</dbReference>
<dbReference type="InterPro" id="IPR011123">
    <property type="entry name" value="Y_Y_Y"/>
</dbReference>
<accession>A0A5M6D6Y1</accession>
<organism evidence="6 7">
    <name type="scientific">Adhaeribacter rhizoryzae</name>
    <dbReference type="NCBI Taxonomy" id="2607907"/>
    <lineage>
        <taxon>Bacteria</taxon>
        <taxon>Pseudomonadati</taxon>
        <taxon>Bacteroidota</taxon>
        <taxon>Cytophagia</taxon>
        <taxon>Cytophagales</taxon>
        <taxon>Hymenobacteraceae</taxon>
        <taxon>Adhaeribacter</taxon>
    </lineage>
</organism>
<dbReference type="SUPFAM" id="SSF46894">
    <property type="entry name" value="C-terminal effector domain of the bipartite response regulators"/>
    <property type="match status" value="1"/>
</dbReference>
<dbReference type="InterPro" id="IPR000792">
    <property type="entry name" value="Tscrpt_reg_LuxR_C"/>
</dbReference>
<dbReference type="InterPro" id="IPR016032">
    <property type="entry name" value="Sig_transdc_resp-reg_C-effctor"/>
</dbReference>
<comment type="caution">
    <text evidence="6">The sequence shown here is derived from an EMBL/GenBank/DDBJ whole genome shotgun (WGS) entry which is preliminary data.</text>
</comment>
<evidence type="ECO:0000313" key="6">
    <source>
        <dbReference type="EMBL" id="KAA5543304.1"/>
    </source>
</evidence>
<dbReference type="Gene3D" id="2.130.10.10">
    <property type="entry name" value="YVTN repeat-like/Quinoprotein amine dehydrogenase"/>
    <property type="match status" value="2"/>
</dbReference>
<keyword evidence="3" id="KW-0812">Transmembrane</keyword>
<dbReference type="InterPro" id="IPR013783">
    <property type="entry name" value="Ig-like_fold"/>
</dbReference>
<evidence type="ECO:0000256" key="3">
    <source>
        <dbReference type="SAM" id="Phobius"/>
    </source>
</evidence>
<dbReference type="Proteomes" id="UP000323426">
    <property type="component" value="Unassembled WGS sequence"/>
</dbReference>
<keyword evidence="3" id="KW-0472">Membrane</keyword>
<dbReference type="AlphaFoldDB" id="A0A5M6D6Y1"/>
<keyword evidence="7" id="KW-1185">Reference proteome</keyword>
<feature type="coiled-coil region" evidence="2">
    <location>
        <begin position="776"/>
        <end position="834"/>
    </location>
</feature>
<evidence type="ECO:0000256" key="4">
    <source>
        <dbReference type="SAM" id="SignalP"/>
    </source>
</evidence>
<feature type="chain" id="PRO_5024366961" evidence="4">
    <location>
        <begin position="22"/>
        <end position="964"/>
    </location>
</feature>
<sequence>MSNIFKFFLFLLFFTQLTATGGPVLDMQNIGVPYVQNYSKRNYLAGNKNWSVVKDKTGVMYFGNSDGLLTFDGKFWNLYRLPNRQIVRSVATDNQGSIYTGGFSEFGFWAYNQAGKFTYHSLIKLLPRHLRPSDEIWKIYVDGDRVLFQSFGGIYIYENGKIKVVQGQQPFLFLFKANNRFFAEVIGEGLYELKNDSLHFIAASKILGNSGVLSVLPFQKDKYLIGTAKNGLFLYDGQQITPWQNQADNFLKTYQLNNGALVLGKYFAFGTILNGVIILDEAGGIVQRLNKSSGLQNNTVLNLYTDNEQNLWAALDNGIDRIEVNSPLYFYFDQTGKFGTVYTSLVHDNKIYLGTNQGLFYSNWPANNERFFHAFDFTLVPGSQGQVWHLSVQDGQLLCGHNEGTYRVQGNQLTKISDVKGGWVIKKLNANPNLLIQGTYTGLVIYKKDAAGNWVFSHKIPGFNQPSLYVEQDKEGNIWVSHAYKGVYRLNLNANLTKLAHSTLYGKAQGLPNNYNVNIFNLEGNILFSSDAGFYVHDEISDRFAPYTQLNKKLGAFASSNKIIKAGDKKYWFINHGKVALVNLLEPGKLKIKTSPFDVLNDRMVQYYENISQINKHIYLISVDDGFVFYNTHTRLHNQNSLPKVLIRKVENITENTALITEVGSTPVQIPYAQNNIRIAYALPYYNQAKVKYSYLLEGNAARWSDWHTETAKEFTNLRYGKYRFLVKARVNDEAESKITVFTFTILPPWYATGWAYFLYVVLLIGLVFLLRHLYRRKLLRDQQHIQAKLEKEKEEFLQQEILINEQRIVKLKNEQLQAELASKSRELANSALNIVYKNELLQNIQEEIVQLKDTAGKKIAADQLRKIQRVIDEGKTDERDWNLLEHSFNEAHENYFKKLRLGHPELTPNDLKLCAYLRMNMSSKEIASLLNITVRGVEIRRYRLRKKLNLDHDKNLVEFLLEL</sequence>
<dbReference type="InterPro" id="IPR036388">
    <property type="entry name" value="WH-like_DNA-bd_sf"/>
</dbReference>
<keyword evidence="3" id="KW-1133">Transmembrane helix</keyword>
<proteinExistence type="predicted"/>
<evidence type="ECO:0000313" key="7">
    <source>
        <dbReference type="Proteomes" id="UP000323426"/>
    </source>
</evidence>
<protein>
    <submittedName>
        <fullName evidence="6">Transcriptional regulator</fullName>
    </submittedName>
</protein>
<dbReference type="Pfam" id="PF07495">
    <property type="entry name" value="Y_Y_Y"/>
    <property type="match status" value="1"/>
</dbReference>
<keyword evidence="1" id="KW-0597">Phosphoprotein</keyword>
<keyword evidence="4" id="KW-0732">Signal</keyword>
<dbReference type="SMART" id="SM00421">
    <property type="entry name" value="HTH_LUXR"/>
    <property type="match status" value="1"/>
</dbReference>
<dbReference type="InterPro" id="IPR015943">
    <property type="entry name" value="WD40/YVTN_repeat-like_dom_sf"/>
</dbReference>
<feature type="transmembrane region" description="Helical" evidence="3">
    <location>
        <begin position="750"/>
        <end position="771"/>
    </location>
</feature>
<evidence type="ECO:0000256" key="2">
    <source>
        <dbReference type="SAM" id="Coils"/>
    </source>
</evidence>
<dbReference type="RefSeq" id="WP_150090039.1">
    <property type="nucleotide sequence ID" value="NZ_VWSF01000014.1"/>
</dbReference>
<dbReference type="Gene3D" id="1.10.10.10">
    <property type="entry name" value="Winged helix-like DNA-binding domain superfamily/Winged helix DNA-binding domain"/>
    <property type="match status" value="1"/>
</dbReference>
<dbReference type="GO" id="GO:0006355">
    <property type="term" value="P:regulation of DNA-templated transcription"/>
    <property type="evidence" value="ECO:0007669"/>
    <property type="project" value="InterPro"/>
</dbReference>
<name>A0A5M6D6Y1_9BACT</name>
<dbReference type="SUPFAM" id="SSF63829">
    <property type="entry name" value="Calcium-dependent phosphotriesterase"/>
    <property type="match status" value="1"/>
</dbReference>
<dbReference type="Gene3D" id="2.60.40.10">
    <property type="entry name" value="Immunoglobulins"/>
    <property type="match status" value="1"/>
</dbReference>
<keyword evidence="2" id="KW-0175">Coiled coil</keyword>
<dbReference type="EMBL" id="VWSF01000014">
    <property type="protein sequence ID" value="KAA5543304.1"/>
    <property type="molecule type" value="Genomic_DNA"/>
</dbReference>